<dbReference type="EMBL" id="JACHXZ010000004">
    <property type="protein sequence ID" value="MBB3169591.1"/>
    <property type="molecule type" value="Genomic_DNA"/>
</dbReference>
<keyword evidence="5 10" id="KW-0169">Cobalamin biosynthesis</keyword>
<keyword evidence="6 10" id="KW-0328">Glycosyltransferase</keyword>
<feature type="active site" description="Proton acceptor" evidence="10">
    <location>
        <position position="315"/>
    </location>
</feature>
<evidence type="ECO:0000256" key="3">
    <source>
        <dbReference type="ARBA" id="ARBA00011991"/>
    </source>
</evidence>
<evidence type="ECO:0000256" key="1">
    <source>
        <dbReference type="ARBA" id="ARBA00005049"/>
    </source>
</evidence>
<evidence type="ECO:0000313" key="11">
    <source>
        <dbReference type="EMBL" id="MBB3169591.1"/>
    </source>
</evidence>
<dbReference type="Proteomes" id="UP000559987">
    <property type="component" value="Unassembled WGS sequence"/>
</dbReference>
<name>A0A839USB5_9GAMM</name>
<evidence type="ECO:0000256" key="6">
    <source>
        <dbReference type="ARBA" id="ARBA00022676"/>
    </source>
</evidence>
<evidence type="ECO:0000256" key="7">
    <source>
        <dbReference type="ARBA" id="ARBA00022679"/>
    </source>
</evidence>
<dbReference type="InterPro" id="IPR036087">
    <property type="entry name" value="Nict_dMeBzImd_PRibTrfase_sf"/>
</dbReference>
<gene>
    <name evidence="10" type="primary">cobT</name>
    <name evidence="11" type="ORF">FHS30_002804</name>
</gene>
<dbReference type="NCBIfam" id="TIGR03160">
    <property type="entry name" value="cobT_DBIPRT"/>
    <property type="match status" value="1"/>
</dbReference>
<comment type="similarity">
    <text evidence="2 10">Belongs to the CobT family.</text>
</comment>
<dbReference type="CDD" id="cd02439">
    <property type="entry name" value="DMB-PRT_CobT"/>
    <property type="match status" value="1"/>
</dbReference>
<dbReference type="NCBIfam" id="NF000996">
    <property type="entry name" value="PRK00105.1"/>
    <property type="match status" value="1"/>
</dbReference>
<dbReference type="PANTHER" id="PTHR43463:SF1">
    <property type="entry name" value="NICOTINATE-NUCLEOTIDE--DIMETHYLBENZIMIDAZOLE PHOSPHORIBOSYLTRANSFERASE"/>
    <property type="match status" value="1"/>
</dbReference>
<dbReference type="InterPro" id="IPR003200">
    <property type="entry name" value="Nict_dMeBzImd_PRibTrfase"/>
</dbReference>
<evidence type="ECO:0000256" key="2">
    <source>
        <dbReference type="ARBA" id="ARBA00007110"/>
    </source>
</evidence>
<dbReference type="PANTHER" id="PTHR43463">
    <property type="entry name" value="NICOTINATE-NUCLEOTIDE--DIMETHYLBENZIMIDAZOLE PHOSPHORIBOSYLTRANSFERASE"/>
    <property type="match status" value="1"/>
</dbReference>
<keyword evidence="12" id="KW-1185">Reference proteome</keyword>
<accession>A0A839USB5</accession>
<dbReference type="HAMAP" id="MF_00230">
    <property type="entry name" value="CobT"/>
    <property type="match status" value="1"/>
</dbReference>
<evidence type="ECO:0000313" key="12">
    <source>
        <dbReference type="Proteomes" id="UP000559987"/>
    </source>
</evidence>
<dbReference type="RefSeq" id="WP_183911094.1">
    <property type="nucleotide sequence ID" value="NZ_JACHXZ010000004.1"/>
</dbReference>
<dbReference type="InterPro" id="IPR023195">
    <property type="entry name" value="Nict_dMeBzImd_PRibTrfase_N"/>
</dbReference>
<comment type="caution">
    <text evidence="11">The sequence shown here is derived from an EMBL/GenBank/DDBJ whole genome shotgun (WGS) entry which is preliminary data.</text>
</comment>
<evidence type="ECO:0000256" key="10">
    <source>
        <dbReference type="HAMAP-Rule" id="MF_00230"/>
    </source>
</evidence>
<evidence type="ECO:0000256" key="9">
    <source>
        <dbReference type="ARBA" id="ARBA00047340"/>
    </source>
</evidence>
<proteinExistence type="inferred from homology"/>
<dbReference type="Gene3D" id="1.10.1610.10">
    <property type="match status" value="1"/>
</dbReference>
<dbReference type="FunFam" id="3.40.50.10210:FF:000001">
    <property type="entry name" value="Nicotinate-nucleotide--dimethylbenzimidazole phosphoribosyltransferase"/>
    <property type="match status" value="1"/>
</dbReference>
<reference evidence="11 12" key="1">
    <citation type="submission" date="2020-08" db="EMBL/GenBank/DDBJ databases">
        <title>Genomic Encyclopedia of Type Strains, Phase III (KMG-III): the genomes of soil and plant-associated and newly described type strains.</title>
        <authorList>
            <person name="Whitman W."/>
        </authorList>
    </citation>
    <scope>NUCLEOTIDE SEQUENCE [LARGE SCALE GENOMIC DNA]</scope>
    <source>
        <strain evidence="11 12">CECT 8571</strain>
    </source>
</reference>
<dbReference type="AlphaFoldDB" id="A0A839USB5"/>
<dbReference type="EC" id="2.4.2.21" evidence="3 10"/>
<protein>
    <recommendedName>
        <fullName evidence="4 10">Nicotinate-nucleotide--dimethylbenzimidazole phosphoribosyltransferase</fullName>
        <shortName evidence="10">NN:DBI PRT</shortName>
        <ecNumber evidence="3 10">2.4.2.21</ecNumber>
    </recommendedName>
    <alternativeName>
        <fullName evidence="8 10">N(1)-alpha-phosphoribosyltransferase</fullName>
    </alternativeName>
</protein>
<dbReference type="GO" id="GO:0009236">
    <property type="term" value="P:cobalamin biosynthetic process"/>
    <property type="evidence" value="ECO:0007669"/>
    <property type="project" value="UniProtKB-UniRule"/>
</dbReference>
<comment type="function">
    <text evidence="10">Catalyzes the synthesis of alpha-ribazole-5'-phosphate from nicotinate mononucleotide (NAMN) and 5,6-dimethylbenzimidazole (DMB).</text>
</comment>
<evidence type="ECO:0000256" key="5">
    <source>
        <dbReference type="ARBA" id="ARBA00022573"/>
    </source>
</evidence>
<sequence length="347" mass="36557">MQEWFLRPGQAPSEKHRAKAQAWQRQLTKPDGSLGRLESLAVELAALQQRKHPELKKVNICVFASDHGVCAELVSAFPQVVTAQMVNNFINGGAAISVLAKALKAEFEVVSLGTVAPVHEMSAVRDETIARQSGNITCADAMTDGELAQAMDIGREAVARAVETGCELFVAGEMGIGNSTVATAMLARLLDQPAASLAGPGTGLPLNRMAHKIAVIERALAHHRHVKAPLDVLRCLGGFDIAALVASYIACAQAKLPVLVDGYICGVAALTAVCINPSVRPWLLASHRSTEPGHGAVLQALKAEPLLDLGMRLGEGSGAALAVPLLRMACDLHNNMATFNEAGVSEH</sequence>
<dbReference type="InterPro" id="IPR017846">
    <property type="entry name" value="Nict_dMeBzImd_PRibTrfase_bact"/>
</dbReference>
<dbReference type="SUPFAM" id="SSF52733">
    <property type="entry name" value="Nicotinate mononucleotide:5,6-dimethylbenzimidazole phosphoribosyltransferase (CobT)"/>
    <property type="match status" value="1"/>
</dbReference>
<evidence type="ECO:0000256" key="4">
    <source>
        <dbReference type="ARBA" id="ARBA00015486"/>
    </source>
</evidence>
<keyword evidence="7 10" id="KW-0808">Transferase</keyword>
<dbReference type="Pfam" id="PF02277">
    <property type="entry name" value="DBI_PRT"/>
    <property type="match status" value="1"/>
</dbReference>
<dbReference type="GO" id="GO:0008939">
    <property type="term" value="F:nicotinate-nucleotide-dimethylbenzimidazole phosphoribosyltransferase activity"/>
    <property type="evidence" value="ECO:0007669"/>
    <property type="project" value="UniProtKB-UniRule"/>
</dbReference>
<comment type="catalytic activity">
    <reaction evidence="9 10">
        <text>5,6-dimethylbenzimidazole + nicotinate beta-D-ribonucleotide = alpha-ribazole 5'-phosphate + nicotinate + H(+)</text>
        <dbReference type="Rhea" id="RHEA:11196"/>
        <dbReference type="ChEBI" id="CHEBI:15378"/>
        <dbReference type="ChEBI" id="CHEBI:15890"/>
        <dbReference type="ChEBI" id="CHEBI:32544"/>
        <dbReference type="ChEBI" id="CHEBI:57502"/>
        <dbReference type="ChEBI" id="CHEBI:57918"/>
        <dbReference type="EC" id="2.4.2.21"/>
    </reaction>
</comment>
<organism evidence="11 12">
    <name type="scientific">Simiduia aestuariiviva</name>
    <dbReference type="NCBI Taxonomy" id="1510459"/>
    <lineage>
        <taxon>Bacteria</taxon>
        <taxon>Pseudomonadati</taxon>
        <taxon>Pseudomonadota</taxon>
        <taxon>Gammaproteobacteria</taxon>
        <taxon>Cellvibrionales</taxon>
        <taxon>Cellvibrionaceae</taxon>
        <taxon>Simiduia</taxon>
    </lineage>
</organism>
<comment type="pathway">
    <text evidence="1 10">Nucleoside biosynthesis; alpha-ribazole biosynthesis; alpha-ribazole from 5,6-dimethylbenzimidazole: step 1/2.</text>
</comment>
<dbReference type="UniPathway" id="UPA00061">
    <property type="reaction ID" value="UER00516"/>
</dbReference>
<dbReference type="Gene3D" id="3.40.50.10210">
    <property type="match status" value="1"/>
</dbReference>
<evidence type="ECO:0000256" key="8">
    <source>
        <dbReference type="ARBA" id="ARBA00030686"/>
    </source>
</evidence>